<comment type="caution">
    <text evidence="1">The sequence shown here is derived from an EMBL/GenBank/DDBJ whole genome shotgun (WGS) entry which is preliminary data.</text>
</comment>
<gene>
    <name evidence="1" type="ORF">BJX67DRAFT_364610</name>
</gene>
<dbReference type="GeneID" id="98145283"/>
<evidence type="ECO:0000313" key="1">
    <source>
        <dbReference type="EMBL" id="KAL2863030.1"/>
    </source>
</evidence>
<proteinExistence type="predicted"/>
<reference evidence="1 2" key="1">
    <citation type="submission" date="2024-07" db="EMBL/GenBank/DDBJ databases">
        <title>Section-level genome sequencing and comparative genomics of Aspergillus sections Usti and Cavernicolus.</title>
        <authorList>
            <consortium name="Lawrence Berkeley National Laboratory"/>
            <person name="Nybo J.L."/>
            <person name="Vesth T.C."/>
            <person name="Theobald S."/>
            <person name="Frisvad J.C."/>
            <person name="Larsen T.O."/>
            <person name="Kjaerboelling I."/>
            <person name="Rothschild-Mancinelli K."/>
            <person name="Lyhne E.K."/>
            <person name="Kogle M.E."/>
            <person name="Barry K."/>
            <person name="Clum A."/>
            <person name="Na H."/>
            <person name="Ledsgaard L."/>
            <person name="Lin J."/>
            <person name="Lipzen A."/>
            <person name="Kuo A."/>
            <person name="Riley R."/>
            <person name="Mondo S."/>
            <person name="Labutti K."/>
            <person name="Haridas S."/>
            <person name="Pangalinan J."/>
            <person name="Salamov A.A."/>
            <person name="Simmons B.A."/>
            <person name="Magnuson J.K."/>
            <person name="Chen J."/>
            <person name="Drula E."/>
            <person name="Henrissat B."/>
            <person name="Wiebenga A."/>
            <person name="Lubbers R.J."/>
            <person name="Gomes A.C."/>
            <person name="Macurrencykelacurrency M.R."/>
            <person name="Stajich J."/>
            <person name="Grigoriev I.V."/>
            <person name="Mortensen U.H."/>
            <person name="De Vries R.P."/>
            <person name="Baker S.E."/>
            <person name="Andersen M.R."/>
        </authorList>
    </citation>
    <scope>NUCLEOTIDE SEQUENCE [LARGE SCALE GENOMIC DNA]</scope>
    <source>
        <strain evidence="1 2">CBS 449.75</strain>
    </source>
</reference>
<organism evidence="1 2">
    <name type="scientific">Aspergillus lucknowensis</name>
    <dbReference type="NCBI Taxonomy" id="176173"/>
    <lineage>
        <taxon>Eukaryota</taxon>
        <taxon>Fungi</taxon>
        <taxon>Dikarya</taxon>
        <taxon>Ascomycota</taxon>
        <taxon>Pezizomycotina</taxon>
        <taxon>Eurotiomycetes</taxon>
        <taxon>Eurotiomycetidae</taxon>
        <taxon>Eurotiales</taxon>
        <taxon>Aspergillaceae</taxon>
        <taxon>Aspergillus</taxon>
        <taxon>Aspergillus subgen. Nidulantes</taxon>
    </lineage>
</organism>
<sequence length="54" mass="5843">MTAALRDCRLPVNLSFLAVFIGALASASSAIPRSQAVQFVLLSERKLITKKILL</sequence>
<name>A0ABR4LER7_9EURO</name>
<dbReference type="EMBL" id="JBFXLQ010000057">
    <property type="protein sequence ID" value="KAL2863030.1"/>
    <property type="molecule type" value="Genomic_DNA"/>
</dbReference>
<dbReference type="RefSeq" id="XP_070882009.1">
    <property type="nucleotide sequence ID" value="XM_071030211.1"/>
</dbReference>
<accession>A0ABR4LER7</accession>
<evidence type="ECO:0000313" key="2">
    <source>
        <dbReference type="Proteomes" id="UP001610432"/>
    </source>
</evidence>
<dbReference type="Proteomes" id="UP001610432">
    <property type="component" value="Unassembled WGS sequence"/>
</dbReference>
<keyword evidence="2" id="KW-1185">Reference proteome</keyword>
<protein>
    <submittedName>
        <fullName evidence="1">Uncharacterized protein</fullName>
    </submittedName>
</protein>